<keyword evidence="2" id="KW-0472">Membrane</keyword>
<feature type="transmembrane region" description="Helical" evidence="2">
    <location>
        <begin position="44"/>
        <end position="67"/>
    </location>
</feature>
<dbReference type="EMBL" id="JGZK01000001">
    <property type="protein sequence ID" value="KFI88388.1"/>
    <property type="molecule type" value="Genomic_DNA"/>
</dbReference>
<keyword evidence="2" id="KW-0812">Transmembrane</keyword>
<keyword evidence="2" id="KW-1133">Transmembrane helix</keyword>
<evidence type="ECO:0000256" key="2">
    <source>
        <dbReference type="SAM" id="Phobius"/>
    </source>
</evidence>
<feature type="compositionally biased region" description="Basic residues" evidence="1">
    <location>
        <begin position="290"/>
        <end position="302"/>
    </location>
</feature>
<evidence type="ECO:0000313" key="4">
    <source>
        <dbReference type="Proteomes" id="UP000028984"/>
    </source>
</evidence>
<sequence>MNPNQDVIDPLENRAEGQESGAGNPGENKDGEPKRAARPTRHAMIMRGIVTPIFGLLAVAAVALGILNATMWKPSSIINASATISGTQYVVTDPGVLPLLDRNATLNVKPSSSSMQVCVALGTSKDVAGWVASESSYQRITGLASWTSLATQQGKATGAASEASDDNAVAFKDSDMWSQVKCGKGEVTLTSTKTADSTVAIVDLGKDASSAEISMRWVRSQVPDFAMPFYLSGGLLAVVAVLCASVFAMPPHKRRKRMVEGKAVIHTDLSFAERVEQGLVGTKLPESVPARKRRRHAAHRRGAKNEPELESEQIETPVIVDPAARNMVADQQAQQSEQSEQSAQPEHDVFEAAESGAETGTQLGGADGAHSAGHSYGHSGRAGSFDDQATSVITPDELQAYFSRLAREVQDGQSTGPDDADMVDNVGTGSSDTHVDQQEEGK</sequence>
<evidence type="ECO:0008006" key="5">
    <source>
        <dbReference type="Google" id="ProtNLM"/>
    </source>
</evidence>
<dbReference type="STRING" id="1437610.BREU_0502"/>
<feature type="region of interest" description="Disordered" evidence="1">
    <location>
        <begin position="328"/>
        <end position="347"/>
    </location>
</feature>
<protein>
    <recommendedName>
        <fullName evidence="5">Asp-tRNAAsn/Glu-tRNAGln amidotransferase A subunit</fullName>
    </recommendedName>
</protein>
<feature type="transmembrane region" description="Helical" evidence="2">
    <location>
        <begin position="225"/>
        <end position="248"/>
    </location>
</feature>
<feature type="region of interest" description="Disordered" evidence="1">
    <location>
        <begin position="1"/>
        <end position="38"/>
    </location>
</feature>
<keyword evidence="4" id="KW-1185">Reference proteome</keyword>
<feature type="compositionally biased region" description="Low complexity" evidence="1">
    <location>
        <begin position="368"/>
        <end position="383"/>
    </location>
</feature>
<gene>
    <name evidence="3" type="ORF">BREU_0502</name>
</gene>
<accession>A0A087CYN8</accession>
<feature type="compositionally biased region" description="Basic and acidic residues" evidence="1">
    <location>
        <begin position="433"/>
        <end position="442"/>
    </location>
</feature>
<reference evidence="3 4" key="1">
    <citation type="submission" date="2014-03" db="EMBL/GenBank/DDBJ databases">
        <title>Genomics of Bifidobacteria.</title>
        <authorList>
            <person name="Ventura M."/>
            <person name="Milani C."/>
            <person name="Lugli G.A."/>
        </authorList>
    </citation>
    <scope>NUCLEOTIDE SEQUENCE [LARGE SCALE GENOMIC DNA]</scope>
    <source>
        <strain evidence="3 4">DSM 23975</strain>
    </source>
</reference>
<feature type="region of interest" description="Disordered" evidence="1">
    <location>
        <begin position="405"/>
        <end position="442"/>
    </location>
</feature>
<feature type="region of interest" description="Disordered" evidence="1">
    <location>
        <begin position="282"/>
        <end position="315"/>
    </location>
</feature>
<evidence type="ECO:0000313" key="3">
    <source>
        <dbReference type="EMBL" id="KFI88388.1"/>
    </source>
</evidence>
<name>A0A087CYN8_9BIFI</name>
<feature type="region of interest" description="Disordered" evidence="1">
    <location>
        <begin position="359"/>
        <end position="391"/>
    </location>
</feature>
<proteinExistence type="predicted"/>
<dbReference type="AlphaFoldDB" id="A0A087CYN8"/>
<organism evidence="3 4">
    <name type="scientific">Bifidobacterium reuteri DSM 23975</name>
    <dbReference type="NCBI Taxonomy" id="1437610"/>
    <lineage>
        <taxon>Bacteria</taxon>
        <taxon>Bacillati</taxon>
        <taxon>Actinomycetota</taxon>
        <taxon>Actinomycetes</taxon>
        <taxon>Bifidobacteriales</taxon>
        <taxon>Bifidobacteriaceae</taxon>
        <taxon>Bifidobacterium</taxon>
    </lineage>
</organism>
<dbReference type="eggNOG" id="ENOG5032SYI">
    <property type="taxonomic scope" value="Bacteria"/>
</dbReference>
<evidence type="ECO:0000256" key="1">
    <source>
        <dbReference type="SAM" id="MobiDB-lite"/>
    </source>
</evidence>
<comment type="caution">
    <text evidence="3">The sequence shown here is derived from an EMBL/GenBank/DDBJ whole genome shotgun (WGS) entry which is preliminary data.</text>
</comment>
<dbReference type="Proteomes" id="UP000028984">
    <property type="component" value="Unassembled WGS sequence"/>
</dbReference>
<feature type="compositionally biased region" description="Low complexity" evidence="1">
    <location>
        <begin position="331"/>
        <end position="344"/>
    </location>
</feature>